<accession>A0AAV4Y1F6</accession>
<gene>
    <name evidence="1" type="ORF">CEXT_360471</name>
</gene>
<sequence>MYLFQKKILISKELERFQIIKRVCPLQLYTLKTIFVFAVLYAKPCSTVDEIIDAVEEAVGDESDEYQTILAGDFNINMSTEDRRTFCKVLRDVYWSHLRTNPQSLDDKRKNIHRCCLFDTRFKKCCGAYFQIFWINN</sequence>
<reference evidence="1 2" key="1">
    <citation type="submission" date="2021-06" db="EMBL/GenBank/DDBJ databases">
        <title>Caerostris extrusa draft genome.</title>
        <authorList>
            <person name="Kono N."/>
            <person name="Arakawa K."/>
        </authorList>
    </citation>
    <scope>NUCLEOTIDE SEQUENCE [LARGE SCALE GENOMIC DNA]</scope>
</reference>
<evidence type="ECO:0000313" key="1">
    <source>
        <dbReference type="EMBL" id="GIY99994.1"/>
    </source>
</evidence>
<evidence type="ECO:0008006" key="3">
    <source>
        <dbReference type="Google" id="ProtNLM"/>
    </source>
</evidence>
<keyword evidence="2" id="KW-1185">Reference proteome</keyword>
<dbReference type="Proteomes" id="UP001054945">
    <property type="component" value="Unassembled WGS sequence"/>
</dbReference>
<dbReference type="EMBL" id="BPLR01018481">
    <property type="protein sequence ID" value="GIY99994.1"/>
    <property type="molecule type" value="Genomic_DNA"/>
</dbReference>
<evidence type="ECO:0000313" key="2">
    <source>
        <dbReference type="Proteomes" id="UP001054945"/>
    </source>
</evidence>
<comment type="caution">
    <text evidence="1">The sequence shown here is derived from an EMBL/GenBank/DDBJ whole genome shotgun (WGS) entry which is preliminary data.</text>
</comment>
<name>A0AAV4Y1F6_CAEEX</name>
<organism evidence="1 2">
    <name type="scientific">Caerostris extrusa</name>
    <name type="common">Bark spider</name>
    <name type="synonym">Caerostris bankana</name>
    <dbReference type="NCBI Taxonomy" id="172846"/>
    <lineage>
        <taxon>Eukaryota</taxon>
        <taxon>Metazoa</taxon>
        <taxon>Ecdysozoa</taxon>
        <taxon>Arthropoda</taxon>
        <taxon>Chelicerata</taxon>
        <taxon>Arachnida</taxon>
        <taxon>Araneae</taxon>
        <taxon>Araneomorphae</taxon>
        <taxon>Entelegynae</taxon>
        <taxon>Araneoidea</taxon>
        <taxon>Araneidae</taxon>
        <taxon>Caerostris</taxon>
    </lineage>
</organism>
<protein>
    <recommendedName>
        <fullName evidence="3">Endonuclease/exonuclease/phosphatase domain-containing protein</fullName>
    </recommendedName>
</protein>
<dbReference type="AlphaFoldDB" id="A0AAV4Y1F6"/>
<dbReference type="SUPFAM" id="SSF56219">
    <property type="entry name" value="DNase I-like"/>
    <property type="match status" value="1"/>
</dbReference>
<dbReference type="InterPro" id="IPR036691">
    <property type="entry name" value="Endo/exonu/phosph_ase_sf"/>
</dbReference>
<proteinExistence type="predicted"/>